<protein>
    <recommendedName>
        <fullName evidence="7">Peptide chain release factor 3</fullName>
    </recommendedName>
</protein>
<comment type="similarity">
    <text evidence="2">Belongs to the TRAFAC class translation factor GTPase superfamily. Classic translation factor GTPase family. PrfC subfamily.</text>
</comment>
<accession>A0A849BPW3</accession>
<comment type="subcellular location">
    <subcellularLocation>
        <location evidence="1">Cytoplasm</location>
    </subcellularLocation>
</comment>
<dbReference type="Gene3D" id="3.30.70.3280">
    <property type="entry name" value="Peptide chain release factor 3, domain III"/>
    <property type="match status" value="1"/>
</dbReference>
<feature type="region of interest" description="Disordered" evidence="8">
    <location>
        <begin position="1"/>
        <end position="23"/>
    </location>
</feature>
<dbReference type="NCBIfam" id="TIGR00503">
    <property type="entry name" value="prfC"/>
    <property type="match status" value="1"/>
</dbReference>
<reference evidence="10 11" key="1">
    <citation type="submission" date="2020-05" db="EMBL/GenBank/DDBJ databases">
        <title>MicrobeNet Type strains.</title>
        <authorList>
            <person name="Nicholson A.C."/>
        </authorList>
    </citation>
    <scope>NUCLEOTIDE SEQUENCE [LARGE SCALE GENOMIC DNA]</scope>
    <source>
        <strain evidence="10 11">JCM 14547</strain>
    </source>
</reference>
<dbReference type="Pfam" id="PF16658">
    <property type="entry name" value="RF3_C"/>
    <property type="match status" value="1"/>
</dbReference>
<dbReference type="InterPro" id="IPR005225">
    <property type="entry name" value="Small_GTP-bd"/>
</dbReference>
<dbReference type="InterPro" id="IPR031157">
    <property type="entry name" value="G_TR_CS"/>
</dbReference>
<evidence type="ECO:0000256" key="7">
    <source>
        <dbReference type="NCBIfam" id="TIGR00503"/>
    </source>
</evidence>
<evidence type="ECO:0000256" key="8">
    <source>
        <dbReference type="SAM" id="MobiDB-lite"/>
    </source>
</evidence>
<keyword evidence="11" id="KW-1185">Reference proteome</keyword>
<keyword evidence="4" id="KW-0547">Nucleotide-binding</keyword>
<dbReference type="SUPFAM" id="SSF54980">
    <property type="entry name" value="EF-G C-terminal domain-like"/>
    <property type="match status" value="1"/>
</dbReference>
<dbReference type="GO" id="GO:0005525">
    <property type="term" value="F:GTP binding"/>
    <property type="evidence" value="ECO:0007669"/>
    <property type="project" value="UniProtKB-UniRule"/>
</dbReference>
<dbReference type="Gene3D" id="3.40.50.300">
    <property type="entry name" value="P-loop containing nucleotide triphosphate hydrolases"/>
    <property type="match status" value="1"/>
</dbReference>
<dbReference type="SUPFAM" id="SSF52540">
    <property type="entry name" value="P-loop containing nucleoside triphosphate hydrolases"/>
    <property type="match status" value="1"/>
</dbReference>
<dbReference type="Proteomes" id="UP000555552">
    <property type="component" value="Unassembled WGS sequence"/>
</dbReference>
<dbReference type="PROSITE" id="PS51722">
    <property type="entry name" value="G_TR_2"/>
    <property type="match status" value="1"/>
</dbReference>
<dbReference type="Pfam" id="PF22042">
    <property type="entry name" value="EF-G_D2"/>
    <property type="match status" value="1"/>
</dbReference>
<feature type="domain" description="Tr-type G" evidence="9">
    <location>
        <begin position="28"/>
        <end position="296"/>
    </location>
</feature>
<comment type="caution">
    <text evidence="10">The sequence shown here is derived from an EMBL/GenBank/DDBJ whole genome shotgun (WGS) entry which is preliminary data.</text>
</comment>
<dbReference type="Pfam" id="PF00009">
    <property type="entry name" value="GTP_EFTU"/>
    <property type="match status" value="1"/>
</dbReference>
<evidence type="ECO:0000256" key="4">
    <source>
        <dbReference type="ARBA" id="ARBA00022741"/>
    </source>
</evidence>
<dbReference type="NCBIfam" id="TIGR00231">
    <property type="entry name" value="small_GTP"/>
    <property type="match status" value="1"/>
</dbReference>
<dbReference type="Gene3D" id="2.40.30.10">
    <property type="entry name" value="Translation factors"/>
    <property type="match status" value="1"/>
</dbReference>
<evidence type="ECO:0000256" key="6">
    <source>
        <dbReference type="ARBA" id="ARBA00023134"/>
    </source>
</evidence>
<evidence type="ECO:0000256" key="2">
    <source>
        <dbReference type="ARBA" id="ARBA00009978"/>
    </source>
</evidence>
<dbReference type="PANTHER" id="PTHR43556:SF2">
    <property type="entry name" value="PEPTIDE CHAIN RELEASE FACTOR RF3"/>
    <property type="match status" value="1"/>
</dbReference>
<dbReference type="InterPro" id="IPR009000">
    <property type="entry name" value="Transl_B-barrel_sf"/>
</dbReference>
<organism evidence="10 11">
    <name type="scientific">Pseudokineococcus marinus</name>
    <dbReference type="NCBI Taxonomy" id="351215"/>
    <lineage>
        <taxon>Bacteria</taxon>
        <taxon>Bacillati</taxon>
        <taxon>Actinomycetota</taxon>
        <taxon>Actinomycetes</taxon>
        <taxon>Kineosporiales</taxon>
        <taxon>Kineosporiaceae</taxon>
        <taxon>Pseudokineococcus</taxon>
    </lineage>
</organism>
<dbReference type="InterPro" id="IPR000795">
    <property type="entry name" value="T_Tr_GTP-bd_dom"/>
</dbReference>
<dbReference type="GO" id="GO:0016150">
    <property type="term" value="F:translation release factor activity, codon nonspecific"/>
    <property type="evidence" value="ECO:0007669"/>
    <property type="project" value="TreeGrafter"/>
</dbReference>
<proteinExistence type="inferred from homology"/>
<dbReference type="InterPro" id="IPR032090">
    <property type="entry name" value="RF3_C"/>
</dbReference>
<dbReference type="InterPro" id="IPR027417">
    <property type="entry name" value="P-loop_NTPase"/>
</dbReference>
<keyword evidence="6" id="KW-0342">GTP-binding</keyword>
<evidence type="ECO:0000313" key="10">
    <source>
        <dbReference type="EMBL" id="NNH22594.1"/>
    </source>
</evidence>
<name>A0A849BPW3_9ACTN</name>
<feature type="compositionally biased region" description="Low complexity" evidence="8">
    <location>
        <begin position="1"/>
        <end position="22"/>
    </location>
</feature>
<dbReference type="PRINTS" id="PR00315">
    <property type="entry name" value="ELONGATNFCT"/>
</dbReference>
<evidence type="ECO:0000256" key="1">
    <source>
        <dbReference type="ARBA" id="ARBA00004496"/>
    </source>
</evidence>
<evidence type="ECO:0000256" key="3">
    <source>
        <dbReference type="ARBA" id="ARBA00022490"/>
    </source>
</evidence>
<dbReference type="EMBL" id="JABEMA010000053">
    <property type="protein sequence ID" value="NNH22594.1"/>
    <property type="molecule type" value="Genomic_DNA"/>
</dbReference>
<dbReference type="InterPro" id="IPR004548">
    <property type="entry name" value="PrfC"/>
</dbReference>
<dbReference type="RefSeq" id="WP_171202437.1">
    <property type="nucleotide sequence ID" value="NZ_BAAANP010000016.1"/>
</dbReference>
<evidence type="ECO:0000256" key="5">
    <source>
        <dbReference type="ARBA" id="ARBA00022917"/>
    </source>
</evidence>
<dbReference type="SUPFAM" id="SSF50447">
    <property type="entry name" value="Translation proteins"/>
    <property type="match status" value="1"/>
</dbReference>
<evidence type="ECO:0000313" key="11">
    <source>
        <dbReference type="Proteomes" id="UP000555552"/>
    </source>
</evidence>
<dbReference type="InterPro" id="IPR053905">
    <property type="entry name" value="EF-G-like_DII"/>
</dbReference>
<dbReference type="InterPro" id="IPR038467">
    <property type="entry name" value="RF3_dom_3_sf"/>
</dbReference>
<dbReference type="NCBIfam" id="NF001964">
    <property type="entry name" value="PRK00741.1"/>
    <property type="match status" value="1"/>
</dbReference>
<dbReference type="AlphaFoldDB" id="A0A849BPW3"/>
<gene>
    <name evidence="10" type="ORF">HLB09_05695</name>
</gene>
<sequence length="545" mass="58542">MSTSAPALAEPEAAIPADAPDAPSRHAAVRRTFAVISHPDAGKSTLTEALALHTGAVTRAGHVKGKAGRAGVVSDWQEMEQQRGISISSAVLQLDHHGHVLNLVDTPGHADFSEDTYRVLAAVDCAIMLVDAARGMERQTRKLFDVCKHRGLPVLTVINKWDRPGREALELMDEVAQVTGMTPTPLTWPVGVAGDFRGVVDRRTGGYTRYTRTPGGATIAEQEHLSPEQALEREGETWTTAVEEAELLAVENGDHDEEGFLAGRTTPVLFAAAVLNFGVDHLLETLLEHAPAPGPRPDVAGAPRALDTGFSGQVFKIQSGTDRAHRDRVALVRVCSGHFERGTPLTVARTGRTLTTKHAQHLQGASRTSIEESWPGDVVGLVGAAGIEVGDTLHARGAVEYPPIPSFAPEHFVVARPADLSRSKQFHKGIAELDAEGVVQVLRSDLRGEQAPVLAAVGPLQLEVASHRMAGDFSCPIRTEPLSYSVARRTTREHVQALTQQRGTEVLERRDGDLLAVFTDVWRMNGVVRELPGVVLEPLVADTTG</sequence>
<dbReference type="PANTHER" id="PTHR43556">
    <property type="entry name" value="PEPTIDE CHAIN RELEASE FACTOR RF3"/>
    <property type="match status" value="1"/>
</dbReference>
<dbReference type="GO" id="GO:0003924">
    <property type="term" value="F:GTPase activity"/>
    <property type="evidence" value="ECO:0007669"/>
    <property type="project" value="InterPro"/>
</dbReference>
<keyword evidence="5" id="KW-0648">Protein biosynthesis</keyword>
<evidence type="ECO:0000259" key="9">
    <source>
        <dbReference type="PROSITE" id="PS51722"/>
    </source>
</evidence>
<dbReference type="InterPro" id="IPR035647">
    <property type="entry name" value="EFG_III/V"/>
</dbReference>
<dbReference type="PROSITE" id="PS00301">
    <property type="entry name" value="G_TR_1"/>
    <property type="match status" value="1"/>
</dbReference>
<dbReference type="GO" id="GO:0005829">
    <property type="term" value="C:cytosol"/>
    <property type="evidence" value="ECO:0007669"/>
    <property type="project" value="TreeGrafter"/>
</dbReference>
<keyword evidence="3" id="KW-0963">Cytoplasm</keyword>